<evidence type="ECO:0000259" key="2">
    <source>
        <dbReference type="Pfam" id="PF20152"/>
    </source>
</evidence>
<feature type="transmembrane region" description="Helical" evidence="1">
    <location>
        <begin position="51"/>
        <end position="76"/>
    </location>
</feature>
<keyword evidence="4" id="KW-1185">Reference proteome</keyword>
<sequence>MAEVATENPAEAFFGGLLIEVFIACILFGITTLQTFIYFQKYQSDTRSLRLFVAVTWVLEVVHTAFCIQLCYAYVITGFGDFLGFGDINWGVGITVFTEVILSTLVQLFYVRRVWIMSNKNKLLTGGILFFTICRVGFGIGSTILSYHFPHWLLFRAQTAATVTVAGGLGAAALVDVLVALTLSFFLSRGRSEYHKQSNSRVNLIMLYAVNSGAITATASILSVILYATQKESLVFLGLVEIQGKLYANSFLGSLNARSHIRNKVSNNAQYPSFESYSNSGFRPVAPPVPKVEVYRQTVVTNDMGMRVSQQEVDNVSILSPSSSNYDMKTIKGGELV</sequence>
<feature type="transmembrane region" description="Helical" evidence="1">
    <location>
        <begin position="208"/>
        <end position="228"/>
    </location>
</feature>
<feature type="transmembrane region" description="Helical" evidence="1">
    <location>
        <begin position="165"/>
        <end position="187"/>
    </location>
</feature>
<keyword evidence="1" id="KW-1133">Transmembrane helix</keyword>
<organism evidence="3 4">
    <name type="scientific">Lentinus brumalis</name>
    <dbReference type="NCBI Taxonomy" id="2498619"/>
    <lineage>
        <taxon>Eukaryota</taxon>
        <taxon>Fungi</taxon>
        <taxon>Dikarya</taxon>
        <taxon>Basidiomycota</taxon>
        <taxon>Agaricomycotina</taxon>
        <taxon>Agaricomycetes</taxon>
        <taxon>Polyporales</taxon>
        <taxon>Polyporaceae</taxon>
        <taxon>Lentinus</taxon>
    </lineage>
</organism>
<feature type="transmembrane region" description="Helical" evidence="1">
    <location>
        <begin position="12"/>
        <end position="39"/>
    </location>
</feature>
<evidence type="ECO:0000313" key="4">
    <source>
        <dbReference type="Proteomes" id="UP000256964"/>
    </source>
</evidence>
<feature type="transmembrane region" description="Helical" evidence="1">
    <location>
        <begin position="123"/>
        <end position="145"/>
    </location>
</feature>
<dbReference type="Proteomes" id="UP000256964">
    <property type="component" value="Unassembled WGS sequence"/>
</dbReference>
<evidence type="ECO:0000313" key="3">
    <source>
        <dbReference type="EMBL" id="RDX44721.1"/>
    </source>
</evidence>
<proteinExistence type="predicted"/>
<dbReference type="PANTHER" id="PTHR40465">
    <property type="entry name" value="CHROMOSOME 1, WHOLE GENOME SHOTGUN SEQUENCE"/>
    <property type="match status" value="1"/>
</dbReference>
<dbReference type="STRING" id="139420.A0A371CWR2"/>
<feature type="domain" description="DUF6534" evidence="2">
    <location>
        <begin position="172"/>
        <end position="260"/>
    </location>
</feature>
<gene>
    <name evidence="3" type="ORF">OH76DRAFT_1421202</name>
</gene>
<name>A0A371CWR2_9APHY</name>
<reference evidence="3 4" key="1">
    <citation type="journal article" date="2018" name="Biotechnol. Biofuels">
        <title>Integrative visual omics of the white-rot fungus Polyporus brumalis exposes the biotechnological potential of its oxidative enzymes for delignifying raw plant biomass.</title>
        <authorList>
            <person name="Miyauchi S."/>
            <person name="Rancon A."/>
            <person name="Drula E."/>
            <person name="Hage H."/>
            <person name="Chaduli D."/>
            <person name="Favel A."/>
            <person name="Grisel S."/>
            <person name="Henrissat B."/>
            <person name="Herpoel-Gimbert I."/>
            <person name="Ruiz-Duenas F.J."/>
            <person name="Chevret D."/>
            <person name="Hainaut M."/>
            <person name="Lin J."/>
            <person name="Wang M."/>
            <person name="Pangilinan J."/>
            <person name="Lipzen A."/>
            <person name="Lesage-Meessen L."/>
            <person name="Navarro D."/>
            <person name="Riley R."/>
            <person name="Grigoriev I.V."/>
            <person name="Zhou S."/>
            <person name="Raouche S."/>
            <person name="Rosso M.N."/>
        </authorList>
    </citation>
    <scope>NUCLEOTIDE SEQUENCE [LARGE SCALE GENOMIC DNA]</scope>
    <source>
        <strain evidence="3 4">BRFM 1820</strain>
    </source>
</reference>
<keyword evidence="1" id="KW-0472">Membrane</keyword>
<protein>
    <recommendedName>
        <fullName evidence="2">DUF6534 domain-containing protein</fullName>
    </recommendedName>
</protein>
<dbReference type="InterPro" id="IPR045339">
    <property type="entry name" value="DUF6534"/>
</dbReference>
<accession>A0A371CWR2</accession>
<dbReference type="Pfam" id="PF20152">
    <property type="entry name" value="DUF6534"/>
    <property type="match status" value="1"/>
</dbReference>
<evidence type="ECO:0000256" key="1">
    <source>
        <dbReference type="SAM" id="Phobius"/>
    </source>
</evidence>
<dbReference type="OrthoDB" id="2801815at2759"/>
<feature type="transmembrane region" description="Helical" evidence="1">
    <location>
        <begin position="88"/>
        <end position="111"/>
    </location>
</feature>
<dbReference type="PANTHER" id="PTHR40465:SF1">
    <property type="entry name" value="DUF6534 DOMAIN-CONTAINING PROTEIN"/>
    <property type="match status" value="1"/>
</dbReference>
<keyword evidence="1" id="KW-0812">Transmembrane</keyword>
<dbReference type="AlphaFoldDB" id="A0A371CWR2"/>
<dbReference type="EMBL" id="KZ857446">
    <property type="protein sequence ID" value="RDX44721.1"/>
    <property type="molecule type" value="Genomic_DNA"/>
</dbReference>